<dbReference type="Proteomes" id="UP000254374">
    <property type="component" value="Unassembled WGS sequence"/>
</dbReference>
<evidence type="ECO:0000256" key="10">
    <source>
        <dbReference type="ARBA" id="ARBA00023136"/>
    </source>
</evidence>
<evidence type="ECO:0000256" key="12">
    <source>
        <dbReference type="SAM" id="Phobius"/>
    </source>
</evidence>
<evidence type="ECO:0000256" key="9">
    <source>
        <dbReference type="ARBA" id="ARBA00023098"/>
    </source>
</evidence>
<keyword evidence="4 12" id="KW-0812">Transmembrane</keyword>
<dbReference type="AlphaFoldDB" id="A0A377GKL6"/>
<dbReference type="GO" id="GO:0016717">
    <property type="term" value="F:oxidoreductase activity, acting on paired donors, with oxidation of a pair of donors resulting in the reduction of molecular oxygen to two molecules of water"/>
    <property type="evidence" value="ECO:0007669"/>
    <property type="project" value="InterPro"/>
</dbReference>
<name>A0A377GKL6_9GAMM</name>
<dbReference type="EMBL" id="FTNL01000017">
    <property type="protein sequence ID" value="SIR62458.1"/>
    <property type="molecule type" value="Genomic_DNA"/>
</dbReference>
<evidence type="ECO:0000256" key="1">
    <source>
        <dbReference type="ARBA" id="ARBA00004141"/>
    </source>
</evidence>
<feature type="domain" description="Fatty acid desaturase" evidence="13">
    <location>
        <begin position="71"/>
        <end position="296"/>
    </location>
</feature>
<keyword evidence="11" id="KW-0275">Fatty acid biosynthesis</keyword>
<accession>A0A377GKL6</accession>
<dbReference type="PRINTS" id="PR00075">
    <property type="entry name" value="FACDDSATRASE"/>
</dbReference>
<evidence type="ECO:0000256" key="8">
    <source>
        <dbReference type="ARBA" id="ARBA00023004"/>
    </source>
</evidence>
<evidence type="ECO:0000256" key="7">
    <source>
        <dbReference type="ARBA" id="ARBA00023002"/>
    </source>
</evidence>
<dbReference type="GO" id="GO:0006633">
    <property type="term" value="P:fatty acid biosynthetic process"/>
    <property type="evidence" value="ECO:0007669"/>
    <property type="project" value="UniProtKB-KW"/>
</dbReference>
<dbReference type="InterPro" id="IPR015876">
    <property type="entry name" value="Acyl-CoA_DS"/>
</dbReference>
<evidence type="ECO:0000259" key="13">
    <source>
        <dbReference type="Pfam" id="PF00487"/>
    </source>
</evidence>
<proteinExistence type="inferred from homology"/>
<dbReference type="Proteomes" id="UP000186808">
    <property type="component" value="Unassembled WGS sequence"/>
</dbReference>
<keyword evidence="6 12" id="KW-1133">Transmembrane helix</keyword>
<evidence type="ECO:0000256" key="3">
    <source>
        <dbReference type="ARBA" id="ARBA00022516"/>
    </source>
</evidence>
<keyword evidence="16" id="KW-1185">Reference proteome</keyword>
<comment type="similarity">
    <text evidence="2">Belongs to the fatty acid desaturase type 2 family.</text>
</comment>
<dbReference type="InterPro" id="IPR005804">
    <property type="entry name" value="FA_desaturase_dom"/>
</dbReference>
<dbReference type="STRING" id="464.Lgor_0367"/>
<sequence>MNGDISYYLGFGEELGINLMKSLGCLIRSWIVSENNYTPDESLGNKIDWIRVIPFVMINLSCLLVFSVRFSWIAIGTALILYFFRLFTIGAFYHRYFSHKAFKTSRFWQFIFAALAGTSAQRGPLWWAAHHRQHHMVSDTAEDAHSPVQHGFWWSHVGWFLTKKHYHYNPERVRDLEQYPELVFLERYDILMPALLFFVLFVIGWVLQTYAPQWNTGIGEMLVWGFSISLVATFNTTVIINSLCHVYGTRPYETSDNSKNNLFFALITLGEGWHNNHHHYPASARQGFRWWEIDITYYLIKLLELMGIVWDVKPVPKSVLEQNLTQK</sequence>
<protein>
    <submittedName>
        <fullName evidence="14">Delta-9 acyl-phospholipid desaturase</fullName>
    </submittedName>
    <submittedName>
        <fullName evidence="15">Fatty acid desaturase</fullName>
    </submittedName>
</protein>
<feature type="transmembrane region" description="Helical" evidence="12">
    <location>
        <begin position="72"/>
        <end position="93"/>
    </location>
</feature>
<dbReference type="CDD" id="cd03505">
    <property type="entry name" value="Delta9-FADS-like"/>
    <property type="match status" value="1"/>
</dbReference>
<keyword evidence="3" id="KW-0444">Lipid biosynthesis</keyword>
<dbReference type="PANTHER" id="PTHR11351">
    <property type="entry name" value="ACYL-COA DESATURASE"/>
    <property type="match status" value="1"/>
</dbReference>
<evidence type="ECO:0000256" key="11">
    <source>
        <dbReference type="ARBA" id="ARBA00023160"/>
    </source>
</evidence>
<evidence type="ECO:0000256" key="5">
    <source>
        <dbReference type="ARBA" id="ARBA00022832"/>
    </source>
</evidence>
<keyword evidence="5" id="KW-0276">Fatty acid metabolism</keyword>
<keyword evidence="7" id="KW-0560">Oxidoreductase</keyword>
<dbReference type="EMBL" id="UGGV01000001">
    <property type="protein sequence ID" value="STO25321.1"/>
    <property type="molecule type" value="Genomic_DNA"/>
</dbReference>
<evidence type="ECO:0000313" key="17">
    <source>
        <dbReference type="Proteomes" id="UP000254374"/>
    </source>
</evidence>
<evidence type="ECO:0000313" key="16">
    <source>
        <dbReference type="Proteomes" id="UP000186808"/>
    </source>
</evidence>
<reference evidence="15 17" key="2">
    <citation type="submission" date="2018-06" db="EMBL/GenBank/DDBJ databases">
        <authorList>
            <consortium name="Pathogen Informatics"/>
            <person name="Doyle S."/>
        </authorList>
    </citation>
    <scope>NUCLEOTIDE SEQUENCE [LARGE SCALE GENOMIC DNA]</scope>
    <source>
        <strain evidence="15 17">NCTC11401</strain>
    </source>
</reference>
<feature type="transmembrane region" description="Helical" evidence="12">
    <location>
        <begin position="190"/>
        <end position="210"/>
    </location>
</feature>
<evidence type="ECO:0000313" key="14">
    <source>
        <dbReference type="EMBL" id="SIR62458.1"/>
    </source>
</evidence>
<evidence type="ECO:0000313" key="15">
    <source>
        <dbReference type="EMBL" id="STO25321.1"/>
    </source>
</evidence>
<evidence type="ECO:0000256" key="2">
    <source>
        <dbReference type="ARBA" id="ARBA00008749"/>
    </source>
</evidence>
<evidence type="ECO:0000256" key="6">
    <source>
        <dbReference type="ARBA" id="ARBA00022989"/>
    </source>
</evidence>
<gene>
    <name evidence="15" type="ORF">NCTC11401_02155</name>
    <name evidence="14" type="ORF">SAMN05421777_11754</name>
</gene>
<reference evidence="14 16" key="1">
    <citation type="submission" date="2017-01" db="EMBL/GenBank/DDBJ databases">
        <authorList>
            <person name="Varghese N."/>
            <person name="Submissions S."/>
        </authorList>
    </citation>
    <scope>NUCLEOTIDE SEQUENCE [LARGE SCALE GENOMIC DNA]</scope>
    <source>
        <strain evidence="14 16">ATCC 33342</strain>
    </source>
</reference>
<feature type="transmembrane region" description="Helical" evidence="12">
    <location>
        <begin position="222"/>
        <end position="244"/>
    </location>
</feature>
<dbReference type="PANTHER" id="PTHR11351:SF31">
    <property type="entry name" value="DESATURASE 1, ISOFORM A-RELATED"/>
    <property type="match status" value="1"/>
</dbReference>
<dbReference type="Pfam" id="PF00487">
    <property type="entry name" value="FA_desaturase"/>
    <property type="match status" value="1"/>
</dbReference>
<keyword evidence="9" id="KW-0443">Lipid metabolism</keyword>
<dbReference type="GO" id="GO:0016020">
    <property type="term" value="C:membrane"/>
    <property type="evidence" value="ECO:0007669"/>
    <property type="project" value="UniProtKB-SubCell"/>
</dbReference>
<feature type="transmembrane region" description="Helical" evidence="12">
    <location>
        <begin position="49"/>
        <end position="66"/>
    </location>
</feature>
<organism evidence="15 17">
    <name type="scientific">Fluoribacter gormanii</name>
    <dbReference type="NCBI Taxonomy" id="464"/>
    <lineage>
        <taxon>Bacteria</taxon>
        <taxon>Pseudomonadati</taxon>
        <taxon>Pseudomonadota</taxon>
        <taxon>Gammaproteobacteria</taxon>
        <taxon>Legionellales</taxon>
        <taxon>Legionellaceae</taxon>
        <taxon>Fluoribacter</taxon>
    </lineage>
</organism>
<keyword evidence="10 12" id="KW-0472">Membrane</keyword>
<keyword evidence="8" id="KW-0408">Iron</keyword>
<comment type="subcellular location">
    <subcellularLocation>
        <location evidence="1">Membrane</location>
        <topology evidence="1">Multi-pass membrane protein</topology>
    </subcellularLocation>
</comment>
<evidence type="ECO:0000256" key="4">
    <source>
        <dbReference type="ARBA" id="ARBA00022692"/>
    </source>
</evidence>